<feature type="binding site" evidence="10">
    <location>
        <position position="296"/>
    </location>
    <ligand>
        <name>substrate</name>
    </ligand>
</feature>
<evidence type="ECO:0000256" key="3">
    <source>
        <dbReference type="ARBA" id="ARBA00012744"/>
    </source>
</evidence>
<keyword evidence="6" id="KW-0119">Carbohydrate metabolism</keyword>
<dbReference type="RefSeq" id="WP_014368815.1">
    <property type="nucleotide sequence ID" value="NC_016935.1"/>
</dbReference>
<dbReference type="STRING" id="1116391.PM3016_1241"/>
<dbReference type="KEGG" id="pmq:PM3016_1241"/>
<dbReference type="Gene3D" id="3.20.20.80">
    <property type="entry name" value="Glycosidases"/>
    <property type="match status" value="1"/>
</dbReference>
<dbReference type="InterPro" id="IPR018120">
    <property type="entry name" value="Glyco_hydro_1_AS"/>
</dbReference>
<feature type="binding site" evidence="10">
    <location>
        <position position="164"/>
    </location>
    <ligand>
        <name>substrate</name>
    </ligand>
</feature>
<evidence type="ECO:0000313" key="14">
    <source>
        <dbReference type="Proteomes" id="UP000007523"/>
    </source>
</evidence>
<dbReference type="AlphaFoldDB" id="H6N9L4"/>
<evidence type="ECO:0000256" key="12">
    <source>
        <dbReference type="RuleBase" id="RU361175"/>
    </source>
</evidence>
<reference evidence="13 14" key="1">
    <citation type="journal article" date="2012" name="J. Bacteriol.">
        <title>Complete Genome Sequence of Paenibacillus mucilaginosus 3016, a Bacterium Functional as Microbial Fertilizer.</title>
        <authorList>
            <person name="Ma M."/>
            <person name="Wang Z."/>
            <person name="Li L."/>
            <person name="Jiang X."/>
            <person name="Guan D."/>
            <person name="Cao F."/>
            <person name="Chen H."/>
            <person name="Wang X."/>
            <person name="Shen D."/>
            <person name="Du B."/>
            <person name="Li J."/>
        </authorList>
    </citation>
    <scope>NUCLEOTIDE SEQUENCE [LARGE SCALE GENOMIC DNA]</scope>
    <source>
        <strain evidence="13 14">3016</strain>
    </source>
</reference>
<dbReference type="InterPro" id="IPR001360">
    <property type="entry name" value="Glyco_hydro_1"/>
</dbReference>
<evidence type="ECO:0000256" key="10">
    <source>
        <dbReference type="PIRSR" id="PIRSR617736-2"/>
    </source>
</evidence>
<evidence type="ECO:0000256" key="8">
    <source>
        <dbReference type="ARBA" id="ARBA00023326"/>
    </source>
</evidence>
<dbReference type="Proteomes" id="UP000007523">
    <property type="component" value="Chromosome"/>
</dbReference>
<feature type="binding site" evidence="10">
    <location>
        <position position="120"/>
    </location>
    <ligand>
        <name>substrate</name>
    </ligand>
</feature>
<dbReference type="InterPro" id="IPR017853">
    <property type="entry name" value="GH"/>
</dbReference>
<feature type="binding site" evidence="10">
    <location>
        <position position="399"/>
    </location>
    <ligand>
        <name>substrate</name>
    </ligand>
</feature>
<dbReference type="PROSITE" id="PS00653">
    <property type="entry name" value="GLYCOSYL_HYDROL_F1_2"/>
    <property type="match status" value="1"/>
</dbReference>
<feature type="active site" description="Proton donor" evidence="9">
    <location>
        <position position="165"/>
    </location>
</feature>
<evidence type="ECO:0000256" key="9">
    <source>
        <dbReference type="PIRSR" id="PIRSR617736-1"/>
    </source>
</evidence>
<evidence type="ECO:0000256" key="7">
    <source>
        <dbReference type="ARBA" id="ARBA00023295"/>
    </source>
</evidence>
<dbReference type="FunFam" id="3.20.20.80:FF:000004">
    <property type="entry name" value="Beta-glucosidase 6-phospho-beta-glucosidase"/>
    <property type="match status" value="1"/>
</dbReference>
<dbReference type="InterPro" id="IPR033132">
    <property type="entry name" value="GH_1_N_CS"/>
</dbReference>
<gene>
    <name evidence="13" type="ORF">PM3016_1241</name>
</gene>
<name>H6N9L4_9BACL</name>
<dbReference type="HOGENOM" id="CLU_001859_1_3_9"/>
<comment type="catalytic activity">
    <reaction evidence="1 12">
        <text>Hydrolysis of terminal, non-reducing beta-D-glucosyl residues with release of beta-D-glucose.</text>
        <dbReference type="EC" id="3.2.1.21"/>
    </reaction>
</comment>
<dbReference type="EC" id="3.2.1.21" evidence="3 12"/>
<evidence type="ECO:0000256" key="5">
    <source>
        <dbReference type="ARBA" id="ARBA00023001"/>
    </source>
</evidence>
<proteinExistence type="inferred from homology"/>
<evidence type="ECO:0000256" key="11">
    <source>
        <dbReference type="PROSITE-ProRule" id="PRU10055"/>
    </source>
</evidence>
<keyword evidence="7 12" id="KW-0326">Glycosidase</keyword>
<dbReference type="PRINTS" id="PR00131">
    <property type="entry name" value="GLHYDRLASE1"/>
</dbReference>
<feature type="binding site" evidence="10">
    <location>
        <position position="20"/>
    </location>
    <ligand>
        <name>substrate</name>
    </ligand>
</feature>
<evidence type="ECO:0000256" key="6">
    <source>
        <dbReference type="ARBA" id="ARBA00023277"/>
    </source>
</evidence>
<dbReference type="GO" id="GO:0030245">
    <property type="term" value="P:cellulose catabolic process"/>
    <property type="evidence" value="ECO:0007669"/>
    <property type="project" value="UniProtKB-KW"/>
</dbReference>
<dbReference type="GO" id="GO:0005829">
    <property type="term" value="C:cytosol"/>
    <property type="evidence" value="ECO:0007669"/>
    <property type="project" value="TreeGrafter"/>
</dbReference>
<dbReference type="SUPFAM" id="SSF51445">
    <property type="entry name" value="(Trans)glycosidases"/>
    <property type="match status" value="1"/>
</dbReference>
<dbReference type="Pfam" id="PF00232">
    <property type="entry name" value="Glyco_hydro_1"/>
    <property type="match status" value="1"/>
</dbReference>
<evidence type="ECO:0000313" key="13">
    <source>
        <dbReference type="EMBL" id="AFC28171.1"/>
    </source>
</evidence>
<accession>H6N9L4</accession>
<protein>
    <recommendedName>
        <fullName evidence="3 12">Beta-glucosidase</fullName>
        <ecNumber evidence="3 12">3.2.1.21</ecNumber>
    </recommendedName>
</protein>
<evidence type="ECO:0000256" key="2">
    <source>
        <dbReference type="ARBA" id="ARBA00010838"/>
    </source>
</evidence>
<keyword evidence="8" id="KW-0624">Polysaccharide degradation</keyword>
<keyword evidence="5" id="KW-0136">Cellulose degradation</keyword>
<dbReference type="InterPro" id="IPR017736">
    <property type="entry name" value="Glyco_hydro_1_beta-glucosidase"/>
</dbReference>
<dbReference type="NCBIfam" id="TIGR03356">
    <property type="entry name" value="BGL"/>
    <property type="match status" value="1"/>
</dbReference>
<feature type="active site" description="Nucleophile" evidence="9 11">
    <location>
        <position position="353"/>
    </location>
</feature>
<keyword evidence="4 12" id="KW-0378">Hydrolase</keyword>
<keyword evidence="14" id="KW-1185">Reference proteome</keyword>
<evidence type="ECO:0000256" key="4">
    <source>
        <dbReference type="ARBA" id="ARBA00022801"/>
    </source>
</evidence>
<comment type="similarity">
    <text evidence="2 12">Belongs to the glycosyl hydrolase 1 family.</text>
</comment>
<feature type="binding site" evidence="10">
    <location>
        <begin position="406"/>
        <end position="407"/>
    </location>
    <ligand>
        <name>substrate</name>
    </ligand>
</feature>
<dbReference type="GO" id="GO:0008422">
    <property type="term" value="F:beta-glucosidase activity"/>
    <property type="evidence" value="ECO:0007669"/>
    <property type="project" value="UniProtKB-EC"/>
</dbReference>
<evidence type="ECO:0000256" key="1">
    <source>
        <dbReference type="ARBA" id="ARBA00000448"/>
    </source>
</evidence>
<dbReference type="PANTHER" id="PTHR10353:SF36">
    <property type="entry name" value="LP05116P"/>
    <property type="match status" value="1"/>
</dbReference>
<dbReference type="EMBL" id="CP003235">
    <property type="protein sequence ID" value="AFC28171.1"/>
    <property type="molecule type" value="Genomic_DNA"/>
</dbReference>
<sequence length="448" mass="51226">MNNKLFPSDFTWGTATAAYQIEGAGSEDGRTPCIWDMFAAIPGKVHGGHNGSVACDHYHRYPEDISLMGELGFQSYRFSVAWPRIFPEKGKLGEKGIDFYLRLLEQLHKHNIKPSVTMYHWDLPLWLYEQGGWLSRDTVAHFEEYADTLYRRLGDAVPMWITHNEPWCAAFLGYGMGVHAPGHEDWNEALTAAHHLLLSHGRAVQAYRAAGLQGQIGITLNLSHVDAASPSEEDQRAAQVADGFTNRWFLDPVFRGSYPEDMMSRFADLGVTYEFIKPGDFTTISTPNDFVGINYYTRQLIRANPEDRAFGLAHVKGENPHTDMDWEVYPDGLYHLLRKVSREYTELPIYITENGAAYADELCDGSVNDGERVEYYHRHLEAAHRFILEGGPLKGYYCWSFMDNYEWAYGYSKRFGIVHVDYETQIRTPKQSALWFKELIHSNALPAR</sequence>
<dbReference type="PANTHER" id="PTHR10353">
    <property type="entry name" value="GLYCOSYL HYDROLASE"/>
    <property type="match status" value="1"/>
</dbReference>
<dbReference type="PROSITE" id="PS00572">
    <property type="entry name" value="GLYCOSYL_HYDROL_F1_1"/>
    <property type="match status" value="1"/>
</dbReference>
<organism evidence="13 14">
    <name type="scientific">Paenibacillus mucilaginosus 3016</name>
    <dbReference type="NCBI Taxonomy" id="1116391"/>
    <lineage>
        <taxon>Bacteria</taxon>
        <taxon>Bacillati</taxon>
        <taxon>Bacillota</taxon>
        <taxon>Bacilli</taxon>
        <taxon>Bacillales</taxon>
        <taxon>Paenibacillaceae</taxon>
        <taxon>Paenibacillus</taxon>
    </lineage>
</organism>